<dbReference type="AlphaFoldDB" id="A0A1X7ARR8"/>
<dbReference type="EC" id="1.4.3.-" evidence="3"/>
<dbReference type="PANTHER" id="PTHR13847:SF281">
    <property type="entry name" value="FAD DEPENDENT OXIDOREDUCTASE DOMAIN-CONTAINING PROTEIN"/>
    <property type="match status" value="1"/>
</dbReference>
<evidence type="ECO:0000256" key="1">
    <source>
        <dbReference type="ARBA" id="ARBA00023002"/>
    </source>
</evidence>
<dbReference type="Proteomes" id="UP000196573">
    <property type="component" value="Unassembled WGS sequence"/>
</dbReference>
<evidence type="ECO:0000313" key="3">
    <source>
        <dbReference type="EMBL" id="SMA50798.1"/>
    </source>
</evidence>
<dbReference type="InterPro" id="IPR006076">
    <property type="entry name" value="FAD-dep_OxRdtase"/>
</dbReference>
<dbReference type="Pfam" id="PF01266">
    <property type="entry name" value="DAO"/>
    <property type="match status" value="1"/>
</dbReference>
<protein>
    <submittedName>
        <fullName evidence="3">Gamma-glutamylputrescine oxidoreductase</fullName>
        <ecNumber evidence="3">1.4.3.-</ecNumber>
    </submittedName>
</protein>
<accession>A0A1X7ARR8</accession>
<dbReference type="EMBL" id="FWPT01000016">
    <property type="protein sequence ID" value="SMA50798.1"/>
    <property type="molecule type" value="Genomic_DNA"/>
</dbReference>
<name>A0A1X7ARR8_9GAMM</name>
<dbReference type="InterPro" id="IPR036188">
    <property type="entry name" value="FAD/NAD-bd_sf"/>
</dbReference>
<dbReference type="SUPFAM" id="SSF51905">
    <property type="entry name" value="FAD/NAD(P)-binding domain"/>
    <property type="match status" value="1"/>
</dbReference>
<gene>
    <name evidence="3" type="primary">puuB_3</name>
    <name evidence="3" type="ORF">EHSB41UT_04615</name>
</gene>
<dbReference type="GO" id="GO:0005737">
    <property type="term" value="C:cytoplasm"/>
    <property type="evidence" value="ECO:0007669"/>
    <property type="project" value="TreeGrafter"/>
</dbReference>
<feature type="domain" description="FAD dependent oxidoreductase" evidence="2">
    <location>
        <begin position="38"/>
        <end position="389"/>
    </location>
</feature>
<dbReference type="Gene3D" id="3.30.9.10">
    <property type="entry name" value="D-Amino Acid Oxidase, subunit A, domain 2"/>
    <property type="match status" value="1"/>
</dbReference>
<keyword evidence="4" id="KW-1185">Reference proteome</keyword>
<reference evidence="3 4" key="1">
    <citation type="submission" date="2017-03" db="EMBL/GenBank/DDBJ databases">
        <authorList>
            <person name="Afonso C.L."/>
            <person name="Miller P.J."/>
            <person name="Scott M.A."/>
            <person name="Spackman E."/>
            <person name="Goraichik I."/>
            <person name="Dimitrov K.M."/>
            <person name="Suarez D.L."/>
            <person name="Swayne D.E."/>
        </authorList>
    </citation>
    <scope>NUCLEOTIDE SEQUENCE [LARGE SCALE GENOMIC DNA]</scope>
    <source>
        <strain evidence="3">SB41UT1</strain>
    </source>
</reference>
<evidence type="ECO:0000313" key="4">
    <source>
        <dbReference type="Proteomes" id="UP000196573"/>
    </source>
</evidence>
<dbReference type="GO" id="GO:0016491">
    <property type="term" value="F:oxidoreductase activity"/>
    <property type="evidence" value="ECO:0007669"/>
    <property type="project" value="UniProtKB-KW"/>
</dbReference>
<dbReference type="RefSeq" id="WP_087113233.1">
    <property type="nucleotide sequence ID" value="NZ_CBCSCN010000018.1"/>
</dbReference>
<proteinExistence type="predicted"/>
<sequence length="433" mass="47683">MIKEKAPIHSDQHAASWYAATANRETNHPALEGEVTVDVCIIGAGFTGVATALELAERGYSVVVLEARKIGWGATGRNGGQLIRGIGHGADQFRNVIGQDGVDAIDQMGFEAVRLVRDRVAEHNIDCDLKMGYCDAAKRKKHLVELREDYEWLQQVGYGEETRLIDQDEIRSIVNTDAYLGGMVDMGSGHLHPLNLCLGEAELAEKLGVRFYEHSPVVRVQKGAEPVVYTAKGQVKAGRVVLAGNAYIDDLEPKLAGKVLPAGSYIITTEPLSEELCNSVLPQDFAVCDMDVALDYYRMTADNRLLFGGRCNYSARHPSDITESMRPKMLKLFPQLKDTAIDYEWGGMLGIGANRMPQIGLLEDNIYYAQAYSGHGVNATHMAARILAEAIHGDAGRLNIFNRIPHMTFPGGKHFRSPLLALGMLWHRLKEVI</sequence>
<keyword evidence="1 3" id="KW-0560">Oxidoreductase</keyword>
<evidence type="ECO:0000259" key="2">
    <source>
        <dbReference type="Pfam" id="PF01266"/>
    </source>
</evidence>
<dbReference type="PANTHER" id="PTHR13847">
    <property type="entry name" value="SARCOSINE DEHYDROGENASE-RELATED"/>
    <property type="match status" value="1"/>
</dbReference>
<dbReference type="Gene3D" id="3.50.50.60">
    <property type="entry name" value="FAD/NAD(P)-binding domain"/>
    <property type="match status" value="1"/>
</dbReference>
<organism evidence="3 4">
    <name type="scientific">Parendozoicomonas haliclonae</name>
    <dbReference type="NCBI Taxonomy" id="1960125"/>
    <lineage>
        <taxon>Bacteria</taxon>
        <taxon>Pseudomonadati</taxon>
        <taxon>Pseudomonadota</taxon>
        <taxon>Gammaproteobacteria</taxon>
        <taxon>Oceanospirillales</taxon>
        <taxon>Endozoicomonadaceae</taxon>
        <taxon>Parendozoicomonas</taxon>
    </lineage>
</organism>
<dbReference type="OrthoDB" id="311718at2"/>